<evidence type="ECO:0000313" key="3">
    <source>
        <dbReference type="Proteomes" id="UP000295382"/>
    </source>
</evidence>
<dbReference type="AlphaFoldDB" id="A0A4R3I3S7"/>
<organism evidence="2 3">
    <name type="scientific">Paucimonas lemoignei</name>
    <name type="common">Pseudomonas lemoignei</name>
    <dbReference type="NCBI Taxonomy" id="29443"/>
    <lineage>
        <taxon>Bacteria</taxon>
        <taxon>Pseudomonadati</taxon>
        <taxon>Pseudomonadota</taxon>
        <taxon>Betaproteobacteria</taxon>
        <taxon>Burkholderiales</taxon>
        <taxon>Burkholderiaceae</taxon>
        <taxon>Paucimonas</taxon>
    </lineage>
</organism>
<reference evidence="2 3" key="1">
    <citation type="submission" date="2019-03" db="EMBL/GenBank/DDBJ databases">
        <title>Genomic Encyclopedia of Type Strains, Phase IV (KMG-IV): sequencing the most valuable type-strain genomes for metagenomic binning, comparative biology and taxonomic classification.</title>
        <authorList>
            <person name="Goeker M."/>
        </authorList>
    </citation>
    <scope>NUCLEOTIDE SEQUENCE [LARGE SCALE GENOMIC DNA]</scope>
    <source>
        <strain evidence="2 3">DSM 7445</strain>
    </source>
</reference>
<dbReference type="OrthoDB" id="8527261at2"/>
<name>A0A4R3I3S7_PAULE</name>
<gene>
    <name evidence="2" type="ORF">EDC30_102328</name>
</gene>
<proteinExistence type="predicted"/>
<comment type="caution">
    <text evidence="2">The sequence shown here is derived from an EMBL/GenBank/DDBJ whole genome shotgun (WGS) entry which is preliminary data.</text>
</comment>
<sequence length="83" mass="8807">MQTIEETIAVLTDTLNLGERGKSLTAQSPLLGSVPELDSMAVIHLITALEDRFGISVEDDDISAATFETVGSLAAFVDDKLAQ</sequence>
<dbReference type="SUPFAM" id="SSF47336">
    <property type="entry name" value="ACP-like"/>
    <property type="match status" value="1"/>
</dbReference>
<dbReference type="InterPro" id="IPR036736">
    <property type="entry name" value="ACP-like_sf"/>
</dbReference>
<keyword evidence="3" id="KW-1185">Reference proteome</keyword>
<accession>A0A4R3I3S7</accession>
<dbReference type="Pfam" id="PF00550">
    <property type="entry name" value="PP-binding"/>
    <property type="match status" value="1"/>
</dbReference>
<protein>
    <submittedName>
        <fullName evidence="2">Phosphopantetheine binding protein</fullName>
    </submittedName>
</protein>
<dbReference type="Proteomes" id="UP000295382">
    <property type="component" value="Unassembled WGS sequence"/>
</dbReference>
<dbReference type="RefSeq" id="WP_132257654.1">
    <property type="nucleotide sequence ID" value="NZ_SLZQ01000002.1"/>
</dbReference>
<dbReference type="PROSITE" id="PS50075">
    <property type="entry name" value="CARRIER"/>
    <property type="match status" value="1"/>
</dbReference>
<evidence type="ECO:0000259" key="1">
    <source>
        <dbReference type="PROSITE" id="PS50075"/>
    </source>
</evidence>
<evidence type="ECO:0000313" key="2">
    <source>
        <dbReference type="EMBL" id="TCS38589.1"/>
    </source>
</evidence>
<dbReference type="EMBL" id="SLZQ01000002">
    <property type="protein sequence ID" value="TCS38589.1"/>
    <property type="molecule type" value="Genomic_DNA"/>
</dbReference>
<dbReference type="InterPro" id="IPR009081">
    <property type="entry name" value="PP-bd_ACP"/>
</dbReference>
<feature type="domain" description="Carrier" evidence="1">
    <location>
        <begin position="1"/>
        <end position="81"/>
    </location>
</feature>
<dbReference type="Gene3D" id="1.10.1200.10">
    <property type="entry name" value="ACP-like"/>
    <property type="match status" value="1"/>
</dbReference>